<dbReference type="GO" id="GO:0003677">
    <property type="term" value="F:DNA binding"/>
    <property type="evidence" value="ECO:0007669"/>
    <property type="project" value="UniProtKB-KW"/>
</dbReference>
<dbReference type="EC" id="5.6.2.4" evidence="9"/>
<keyword evidence="2 13" id="KW-0547">Nucleotide-binding</keyword>
<evidence type="ECO:0000313" key="18">
    <source>
        <dbReference type="Proteomes" id="UP000032360"/>
    </source>
</evidence>
<evidence type="ECO:0000256" key="8">
    <source>
        <dbReference type="ARBA" id="ARBA00034617"/>
    </source>
</evidence>
<dbReference type="GO" id="GO:0033202">
    <property type="term" value="C:DNA helicase complex"/>
    <property type="evidence" value="ECO:0007669"/>
    <property type="project" value="TreeGrafter"/>
</dbReference>
<evidence type="ECO:0000256" key="3">
    <source>
        <dbReference type="ARBA" id="ARBA00022801"/>
    </source>
</evidence>
<feature type="domain" description="UvrD-like helicase ATP-binding" evidence="15">
    <location>
        <begin position="12"/>
        <end position="291"/>
    </location>
</feature>
<dbReference type="GO" id="GO:0005829">
    <property type="term" value="C:cytosol"/>
    <property type="evidence" value="ECO:0007669"/>
    <property type="project" value="TreeGrafter"/>
</dbReference>
<keyword evidence="4 13" id="KW-0347">Helicase</keyword>
<dbReference type="InterPro" id="IPR000212">
    <property type="entry name" value="DNA_helicase_UvrD/REP"/>
</dbReference>
<dbReference type="PROSITE" id="PS51217">
    <property type="entry name" value="UVRD_HELICASE_CTER"/>
    <property type="match status" value="1"/>
</dbReference>
<evidence type="ECO:0000256" key="9">
    <source>
        <dbReference type="ARBA" id="ARBA00034808"/>
    </source>
</evidence>
<keyword evidence="6" id="KW-0238">DNA-binding</keyword>
<comment type="similarity">
    <text evidence="1">Belongs to the helicase family. UvrD subfamily.</text>
</comment>
<dbReference type="CDD" id="cd18807">
    <property type="entry name" value="SF1_C_UvrD"/>
    <property type="match status" value="1"/>
</dbReference>
<accession>A0A0D8HE96</accession>
<evidence type="ECO:0000313" key="17">
    <source>
        <dbReference type="EMBL" id="KJF16258.1"/>
    </source>
</evidence>
<dbReference type="STRING" id="1280514.AXFE_28980"/>
<dbReference type="PANTHER" id="PTHR11070">
    <property type="entry name" value="UVRD / RECB / PCRA DNA HELICASE FAMILY MEMBER"/>
    <property type="match status" value="1"/>
</dbReference>
<evidence type="ECO:0000256" key="6">
    <source>
        <dbReference type="ARBA" id="ARBA00023125"/>
    </source>
</evidence>
<evidence type="ECO:0000256" key="11">
    <source>
        <dbReference type="ARBA" id="ARBA00067565"/>
    </source>
</evidence>
<name>A0A0D8HE96_9ACTN</name>
<evidence type="ECO:0000256" key="1">
    <source>
        <dbReference type="ARBA" id="ARBA00009922"/>
    </source>
</evidence>
<dbReference type="PROSITE" id="PS51198">
    <property type="entry name" value="UVRD_HELICASE_ATP_BIND"/>
    <property type="match status" value="1"/>
</dbReference>
<evidence type="ECO:0000256" key="7">
    <source>
        <dbReference type="ARBA" id="ARBA00023235"/>
    </source>
</evidence>
<dbReference type="RefSeq" id="WP_235347823.1">
    <property type="nucleotide sequence ID" value="NZ_JXYS01000091.1"/>
</dbReference>
<evidence type="ECO:0000256" key="5">
    <source>
        <dbReference type="ARBA" id="ARBA00022840"/>
    </source>
</evidence>
<keyword evidence="5 13" id="KW-0067">ATP-binding</keyword>
<keyword evidence="7" id="KW-0413">Isomerase</keyword>
<feature type="domain" description="UvrD-like helicase C-terminal" evidence="16">
    <location>
        <begin position="292"/>
        <end position="560"/>
    </location>
</feature>
<dbReference type="Gene3D" id="1.10.10.160">
    <property type="match status" value="1"/>
</dbReference>
<dbReference type="EMBL" id="JXYS01000091">
    <property type="protein sequence ID" value="KJF16258.1"/>
    <property type="molecule type" value="Genomic_DNA"/>
</dbReference>
<dbReference type="FunFam" id="1.10.10.160:FF:000001">
    <property type="entry name" value="ATP-dependent DNA helicase"/>
    <property type="match status" value="1"/>
</dbReference>
<feature type="region of interest" description="Disordered" evidence="14">
    <location>
        <begin position="668"/>
        <end position="687"/>
    </location>
</feature>
<dbReference type="GO" id="GO:0043138">
    <property type="term" value="F:3'-5' DNA helicase activity"/>
    <property type="evidence" value="ECO:0007669"/>
    <property type="project" value="UniProtKB-EC"/>
</dbReference>
<comment type="caution">
    <text evidence="17">The sequence shown here is derived from an EMBL/GenBank/DDBJ whole genome shotgun (WGS) entry which is preliminary data.</text>
</comment>
<evidence type="ECO:0000259" key="16">
    <source>
        <dbReference type="PROSITE" id="PS51217"/>
    </source>
</evidence>
<dbReference type="Gene3D" id="3.40.50.300">
    <property type="entry name" value="P-loop containing nucleotide triphosphate hydrolases"/>
    <property type="match status" value="2"/>
</dbReference>
<dbReference type="InterPro" id="IPR013986">
    <property type="entry name" value="DExx_box_DNA_helicase_dom_sf"/>
</dbReference>
<evidence type="ECO:0000256" key="2">
    <source>
        <dbReference type="ARBA" id="ARBA00022741"/>
    </source>
</evidence>
<dbReference type="Proteomes" id="UP000032360">
    <property type="component" value="Unassembled WGS sequence"/>
</dbReference>
<sequence>MTITNSNNPLLAGLNPAQAAAVSHDGGPLLVIAGAGSGKTRVLTRRIAYLIEAKEVHPGSILAITFTNKAAAEMKERVNELVGPIAKSMWVSTFHSACVRILRNHPEALGYRKNFVIYDQDDAEKLISLISSSMGLDTKRFPTRQSASRISNAKSELLGPKELMAKATHIMERKVAEVYAQYQERLLGANAMDFDDLIYKTHELFERYPAILEQYQRRFFHLLVDEYQDTNVAQNALVMQLGERSRNVFVVGDSDQSVYGFRGADMRNILEFEKAFEDVAVIKLEQNYRSTQTILDVANSIISNNQYREAKNLWTDQGSGEKVRLFVGDDDSEESNFIASSILRERETGGRRYSDFAVFYRINSNSRSVEEAFIRRGIPYRVVGGTRFYDRREIKDTMSYLRLIQNPTDEIALRRVINVPKRGIGDQSIAKVATLAAEMGTTLVDALSKYEAAGVTGRAKSGIADFLVLMEALRGHVRDEMPPGELIEAFLDESGYRSELAANDSVDNLSRLDNLSELVSVASEHETLEAFLDASALVAQADQIQGDDVVTLMTVHTAKGLEYPVVFLTALEDGIFPHSRSLYEPKELEEERRLCYVGVTRAREILYLTRANQRSQYGESSLTIPSRFLDEIPPSLIEDVSVRLSYEERRSRYLGDSVVQSASGLSSSTLKRYGTTSNSTKVDSGPRLSVSQLKPGIPVVHGSWGEGVVTAIDGNGDNASVTIRFSSVGSKKLILSYAPLKLA</sequence>
<dbReference type="PATRIC" id="fig|1280514.3.peg.3826"/>
<evidence type="ECO:0000259" key="15">
    <source>
        <dbReference type="PROSITE" id="PS51198"/>
    </source>
</evidence>
<feature type="binding site" evidence="13">
    <location>
        <begin position="33"/>
        <end position="40"/>
    </location>
    <ligand>
        <name>ATP</name>
        <dbReference type="ChEBI" id="CHEBI:30616"/>
    </ligand>
</feature>
<dbReference type="CDD" id="cd17932">
    <property type="entry name" value="DEXQc_UvrD"/>
    <property type="match status" value="1"/>
</dbReference>
<dbReference type="Pfam" id="PF13361">
    <property type="entry name" value="UvrD_C"/>
    <property type="match status" value="2"/>
</dbReference>
<dbReference type="GO" id="GO:0016887">
    <property type="term" value="F:ATP hydrolysis activity"/>
    <property type="evidence" value="ECO:0007669"/>
    <property type="project" value="RHEA"/>
</dbReference>
<dbReference type="PANTHER" id="PTHR11070:SF2">
    <property type="entry name" value="ATP-DEPENDENT DNA HELICASE SRS2"/>
    <property type="match status" value="1"/>
</dbReference>
<evidence type="ECO:0000256" key="12">
    <source>
        <dbReference type="ARBA" id="ARBA00077374"/>
    </source>
</evidence>
<reference evidence="17 18" key="1">
    <citation type="submission" date="2015-01" db="EMBL/GenBank/DDBJ databases">
        <title>Draft genome of the acidophilic iron oxidizer Acidithrix ferrooxidans strain Py-F3.</title>
        <authorList>
            <person name="Poehlein A."/>
            <person name="Eisen S."/>
            <person name="Schloemann M."/>
            <person name="Johnson B.D."/>
            <person name="Daniel R."/>
            <person name="Muehling M."/>
        </authorList>
    </citation>
    <scope>NUCLEOTIDE SEQUENCE [LARGE SCALE GENOMIC DNA]</scope>
    <source>
        <strain evidence="17 18">Py-F3</strain>
    </source>
</reference>
<keyword evidence="18" id="KW-1185">Reference proteome</keyword>
<gene>
    <name evidence="17" type="primary">uvrD12</name>
    <name evidence="17" type="ORF">AXFE_28980</name>
</gene>
<dbReference type="Pfam" id="PF00580">
    <property type="entry name" value="UvrD-helicase"/>
    <property type="match status" value="1"/>
</dbReference>
<proteinExistence type="inferred from homology"/>
<organism evidence="17 18">
    <name type="scientific">Acidithrix ferrooxidans</name>
    <dbReference type="NCBI Taxonomy" id="1280514"/>
    <lineage>
        <taxon>Bacteria</taxon>
        <taxon>Bacillati</taxon>
        <taxon>Actinomycetota</taxon>
        <taxon>Acidimicrobiia</taxon>
        <taxon>Acidimicrobiales</taxon>
        <taxon>Acidimicrobiaceae</taxon>
        <taxon>Acidithrix</taxon>
    </lineage>
</organism>
<comment type="catalytic activity">
    <reaction evidence="8">
        <text>Couples ATP hydrolysis with the unwinding of duplex DNA by translocating in the 3'-5' direction.</text>
        <dbReference type="EC" id="5.6.2.4"/>
    </reaction>
</comment>
<evidence type="ECO:0000256" key="10">
    <source>
        <dbReference type="ARBA" id="ARBA00048988"/>
    </source>
</evidence>
<dbReference type="InterPro" id="IPR014017">
    <property type="entry name" value="DNA_helicase_UvrD-like_C"/>
</dbReference>
<evidence type="ECO:0000256" key="4">
    <source>
        <dbReference type="ARBA" id="ARBA00022806"/>
    </source>
</evidence>
<dbReference type="AlphaFoldDB" id="A0A0D8HE96"/>
<dbReference type="Gene3D" id="1.10.486.10">
    <property type="entry name" value="PCRA, domain 4"/>
    <property type="match status" value="1"/>
</dbReference>
<dbReference type="SUPFAM" id="SSF52540">
    <property type="entry name" value="P-loop containing nucleoside triphosphate hydrolases"/>
    <property type="match status" value="1"/>
</dbReference>
<dbReference type="InterPro" id="IPR027417">
    <property type="entry name" value="P-loop_NTPase"/>
</dbReference>
<protein>
    <recommendedName>
        <fullName evidence="11">ATP-dependent DNA helicase UvrD1</fullName>
        <ecNumber evidence="9">5.6.2.4</ecNumber>
    </recommendedName>
    <alternativeName>
        <fullName evidence="12">DNA 3'-5' helicase UvrD1</fullName>
    </alternativeName>
</protein>
<dbReference type="GO" id="GO:0005524">
    <property type="term" value="F:ATP binding"/>
    <property type="evidence" value="ECO:0007669"/>
    <property type="project" value="UniProtKB-UniRule"/>
</dbReference>
<dbReference type="GO" id="GO:0009314">
    <property type="term" value="P:response to radiation"/>
    <property type="evidence" value="ECO:0007669"/>
    <property type="project" value="UniProtKB-ARBA"/>
</dbReference>
<keyword evidence="3 13" id="KW-0378">Hydrolase</keyword>
<dbReference type="FunFam" id="1.10.486.10:FF:000003">
    <property type="entry name" value="ATP-dependent DNA helicase"/>
    <property type="match status" value="1"/>
</dbReference>
<evidence type="ECO:0000256" key="13">
    <source>
        <dbReference type="PROSITE-ProRule" id="PRU00560"/>
    </source>
</evidence>
<dbReference type="Pfam" id="PF21196">
    <property type="entry name" value="PcrA_UvrD_tudor"/>
    <property type="match status" value="1"/>
</dbReference>
<dbReference type="InterPro" id="IPR014016">
    <property type="entry name" value="UvrD-like_ATP-bd"/>
</dbReference>
<evidence type="ECO:0000256" key="14">
    <source>
        <dbReference type="SAM" id="MobiDB-lite"/>
    </source>
</evidence>
<comment type="catalytic activity">
    <reaction evidence="10">
        <text>ATP + H2O = ADP + phosphate + H(+)</text>
        <dbReference type="Rhea" id="RHEA:13065"/>
        <dbReference type="ChEBI" id="CHEBI:15377"/>
        <dbReference type="ChEBI" id="CHEBI:15378"/>
        <dbReference type="ChEBI" id="CHEBI:30616"/>
        <dbReference type="ChEBI" id="CHEBI:43474"/>
        <dbReference type="ChEBI" id="CHEBI:456216"/>
        <dbReference type="EC" id="5.6.2.4"/>
    </reaction>
</comment>
<dbReference type="GO" id="GO:0000725">
    <property type="term" value="P:recombinational repair"/>
    <property type="evidence" value="ECO:0007669"/>
    <property type="project" value="TreeGrafter"/>
</dbReference>